<dbReference type="Gene3D" id="3.40.50.880">
    <property type="match status" value="1"/>
</dbReference>
<gene>
    <name evidence="4" type="ORF">GG681_05415</name>
</gene>
<feature type="transmembrane region" description="Helical" evidence="1">
    <location>
        <begin position="6"/>
        <end position="28"/>
    </location>
</feature>
<reference evidence="4 5" key="1">
    <citation type="submission" date="2019-10" db="EMBL/GenBank/DDBJ databases">
        <title>Epibacterium sp. nov., isolated from seawater.</title>
        <authorList>
            <person name="Zhang X."/>
            <person name="Li N."/>
        </authorList>
    </citation>
    <scope>NUCLEOTIDE SEQUENCE [LARGE SCALE GENOMIC DNA]</scope>
    <source>
        <strain evidence="4 5">SM1969</strain>
    </source>
</reference>
<evidence type="ECO:0000259" key="2">
    <source>
        <dbReference type="Pfam" id="PF07584"/>
    </source>
</evidence>
<evidence type="ECO:0000259" key="3">
    <source>
        <dbReference type="Pfam" id="PF13709"/>
    </source>
</evidence>
<dbReference type="Proteomes" id="UP000436694">
    <property type="component" value="Unassembled WGS sequence"/>
</dbReference>
<dbReference type="InterPro" id="IPR024163">
    <property type="entry name" value="Aerotolerance_reg_N"/>
</dbReference>
<evidence type="ECO:0000313" key="4">
    <source>
        <dbReference type="EMBL" id="MQY42069.1"/>
    </source>
</evidence>
<dbReference type="PANTHER" id="PTHR37464:SF1">
    <property type="entry name" value="BLL2463 PROTEIN"/>
    <property type="match status" value="1"/>
</dbReference>
<dbReference type="NCBIfam" id="TIGR02226">
    <property type="entry name" value="two_anch"/>
    <property type="match status" value="1"/>
</dbReference>
<sequence>MNIIAGIGFGAPWLLLGLLALPILWFVLRAVPPAPRKQIFAGVTLLSGLKDDESQSDRTPWWLLLLRLLAAAAIIVGLAGPVLNPDQQDRGAGPLLVVLDASWAGARHWSALQAQLAQDLGEAGRDGRPVALLRRSAPEALQFQSADVWQQQVAGILPEAWHSTEATTEVALAAIAAVEGGFDTLWFSDGINSTGHADLLSAVEARGAVTVVAPPAQPMGLRPPEFVDGAIELRATRANAETAQDIRVLAQGTDPSGSLRPLAQIDLSFAPGKSDASAKLLLPAELRARLQWFSIEGARSSGAVALVDDALRRREVALIGAASGNEGLALLSPLHYLRSALIESTDLLEGSLSDILPANPDVIVLADVARLPKSQEDALIEWVNAGGLLVRFAGPRLAASDTSRAEEHPLMPVRLRSGGRSLGGAMSWGAPKTLASFAQNSPFYGLEIPDEVTVTSQVVAQPDPTLAERVIAELGDGTPLVTRKALGQGQVVLFHVTANAEWSSLPLSGLFVDMLERLSITSAAQRPDEASLEGTIWSPVQVLNGFGQLQDGSELAGVAGPDLVSAVLSRDLQPGLYQSNSRALARNVIGADTVIEMATWPASVTLRGFTPAEEKPLGGWLLALALVLLAVDVVATLALSGLVRIARVAAPVIIAMMLYGQDAAAQETDNPAALASEVTLGYVLTGDQQLDQLSRRGLRGLSDVLYYRTSIEPANPAGVNLEQDELAFYPLLYWPVSVKQPQPSPKAYEKLNAYLQSGGMILFDTRDADLARAGANSPAARHLQLLARPLDIPPLDVVPSDHVLTRAFYLLQDFPGRKRGAPVWVEAAPEDAEQIEGLPFRNLNDGVTPVVIGGNDWASAWAVDENGRPLLPVGRGFAGERQREMAYRFGINLIMHVLTGNYKSDQVHVPALLDRLGQ</sequence>
<dbReference type="RefSeq" id="WP_153545871.1">
    <property type="nucleotide sequence ID" value="NZ_WIXK01000002.1"/>
</dbReference>
<dbReference type="InterPro" id="IPR029062">
    <property type="entry name" value="Class_I_gatase-like"/>
</dbReference>
<keyword evidence="1" id="KW-0812">Transmembrane</keyword>
<proteinExistence type="predicted"/>
<evidence type="ECO:0000256" key="1">
    <source>
        <dbReference type="SAM" id="Phobius"/>
    </source>
</evidence>
<protein>
    <submittedName>
        <fullName evidence="4">DUF4159 domain-containing protein</fullName>
    </submittedName>
</protein>
<dbReference type="EMBL" id="WIXK01000002">
    <property type="protein sequence ID" value="MQY42069.1"/>
    <property type="molecule type" value="Genomic_DNA"/>
</dbReference>
<organism evidence="4 5">
    <name type="scientific">Tritonibacter aquimaris</name>
    <dbReference type="NCBI Taxonomy" id="2663379"/>
    <lineage>
        <taxon>Bacteria</taxon>
        <taxon>Pseudomonadati</taxon>
        <taxon>Pseudomonadota</taxon>
        <taxon>Alphaproteobacteria</taxon>
        <taxon>Rhodobacterales</taxon>
        <taxon>Paracoccaceae</taxon>
        <taxon>Tritonibacter</taxon>
    </lineage>
</organism>
<name>A0A844AL08_9RHOB</name>
<dbReference type="SUPFAM" id="SSF52317">
    <property type="entry name" value="Class I glutamine amidotransferase-like"/>
    <property type="match status" value="1"/>
</dbReference>
<keyword evidence="1" id="KW-0472">Membrane</keyword>
<dbReference type="Pfam" id="PF07584">
    <property type="entry name" value="BatA"/>
    <property type="match status" value="1"/>
</dbReference>
<keyword evidence="1" id="KW-1133">Transmembrane helix</keyword>
<dbReference type="CDD" id="cd03143">
    <property type="entry name" value="A4_beta-galactosidase_middle_domain"/>
    <property type="match status" value="1"/>
</dbReference>
<feature type="transmembrane region" description="Helical" evidence="1">
    <location>
        <begin position="61"/>
        <end position="83"/>
    </location>
</feature>
<evidence type="ECO:0000313" key="5">
    <source>
        <dbReference type="Proteomes" id="UP000436694"/>
    </source>
</evidence>
<dbReference type="InterPro" id="IPR011933">
    <property type="entry name" value="Double_TM_dom"/>
</dbReference>
<dbReference type="PANTHER" id="PTHR37464">
    <property type="entry name" value="BLL2463 PROTEIN"/>
    <property type="match status" value="1"/>
</dbReference>
<dbReference type="AlphaFoldDB" id="A0A844AL08"/>
<accession>A0A844AL08</accession>
<feature type="domain" description="DUF4159" evidence="3">
    <location>
        <begin position="680"/>
        <end position="898"/>
    </location>
</feature>
<dbReference type="InterPro" id="IPR025297">
    <property type="entry name" value="DUF4159"/>
</dbReference>
<dbReference type="Gene3D" id="3.40.50.12140">
    <property type="entry name" value="Domain of unknown function DUF4159"/>
    <property type="match status" value="1"/>
</dbReference>
<keyword evidence="5" id="KW-1185">Reference proteome</keyword>
<dbReference type="Pfam" id="PF13709">
    <property type="entry name" value="DUF4159"/>
    <property type="match status" value="1"/>
</dbReference>
<comment type="caution">
    <text evidence="4">The sequence shown here is derived from an EMBL/GenBank/DDBJ whole genome shotgun (WGS) entry which is preliminary data.</text>
</comment>
<feature type="domain" description="Aerotolerance regulator N-terminal" evidence="2">
    <location>
        <begin position="7"/>
        <end position="81"/>
    </location>
</feature>